<evidence type="ECO:0000313" key="13">
    <source>
        <dbReference type="EMBL" id="HJB75331.1"/>
    </source>
</evidence>
<keyword evidence="2 9" id="KW-0963">Cytoplasm</keyword>
<evidence type="ECO:0000256" key="10">
    <source>
        <dbReference type="NCBIfam" id="TIGR00036"/>
    </source>
</evidence>
<dbReference type="GO" id="GO:0005829">
    <property type="term" value="C:cytosol"/>
    <property type="evidence" value="ECO:0007669"/>
    <property type="project" value="TreeGrafter"/>
</dbReference>
<comment type="subcellular location">
    <subcellularLocation>
        <location evidence="9">Cytoplasm</location>
    </subcellularLocation>
</comment>
<dbReference type="GO" id="GO:0019877">
    <property type="term" value="P:diaminopimelate biosynthetic process"/>
    <property type="evidence" value="ECO:0007669"/>
    <property type="project" value="UniProtKB-UniRule"/>
</dbReference>
<dbReference type="InterPro" id="IPR023940">
    <property type="entry name" value="DHDPR_bac"/>
</dbReference>
<gene>
    <name evidence="9 13" type="primary">dapB</name>
    <name evidence="13" type="ORF">IAA37_06615</name>
</gene>
<comment type="caution">
    <text evidence="9">Was originally thought to be a dihydrodipicolinate reductase (DHDPR), catalyzing the conversion of dihydrodipicolinate to tetrahydrodipicolinate. However, it was shown in E.coli that the substrate of the enzymatic reaction is not dihydrodipicolinate (DHDP) but in fact (2S,4S)-4-hydroxy-2,3,4,5-tetrahydrodipicolinic acid (HTPA), the product released by the DapA-catalyzed reaction.</text>
</comment>
<dbReference type="CDD" id="cd02274">
    <property type="entry name" value="DHDPR_N"/>
    <property type="match status" value="1"/>
</dbReference>
<accession>A0A9D2S9X6</accession>
<dbReference type="GO" id="GO:0008839">
    <property type="term" value="F:4-hydroxy-tetrahydrodipicolinate reductase"/>
    <property type="evidence" value="ECO:0007669"/>
    <property type="project" value="UniProtKB-UniRule"/>
</dbReference>
<dbReference type="SUPFAM" id="SSF55347">
    <property type="entry name" value="Glyceraldehyde-3-phosphate dehydrogenase-like, C-terminal domain"/>
    <property type="match status" value="1"/>
</dbReference>
<comment type="similarity">
    <text evidence="1 9">Belongs to the DapB family.</text>
</comment>
<evidence type="ECO:0000256" key="1">
    <source>
        <dbReference type="ARBA" id="ARBA00006642"/>
    </source>
</evidence>
<dbReference type="GO" id="GO:0009089">
    <property type="term" value="P:lysine biosynthetic process via diaminopimelate"/>
    <property type="evidence" value="ECO:0007669"/>
    <property type="project" value="UniProtKB-UniRule"/>
</dbReference>
<proteinExistence type="inferred from homology"/>
<dbReference type="GO" id="GO:0050661">
    <property type="term" value="F:NADP binding"/>
    <property type="evidence" value="ECO:0007669"/>
    <property type="project" value="UniProtKB-UniRule"/>
</dbReference>
<dbReference type="InterPro" id="IPR000846">
    <property type="entry name" value="DapB_N"/>
</dbReference>
<comment type="function">
    <text evidence="9">Catalyzes the conversion of 4-hydroxy-tetrahydrodipicolinate (HTPA) to tetrahydrodipicolinate.</text>
</comment>
<sequence length="249" mass="27158">MTNIILCGANGKMGHVIQSVVNGRDDCKIVAGVDLNTDSSAFPVYSSFDEIKENADVIIDFSNPALLDSLLAYSKQNKVPVVIATTGYDDTQKAEIENAAKETAVFFTYNMSMGINLLATLAKKATAVLGKEFDIEIVEKHHNQKIDAPSGTALMLADAICEEIDDNMKYEYDRHSKREKRSKNEIGIHSVRGGTIVGEHEIIFAGRDEIITLSHSARSKEIFAVGAVNAAVFMSGKDSGMYSMKDLID</sequence>
<keyword evidence="5 9" id="KW-0220">Diaminopimelate biosynthesis</keyword>
<keyword evidence="7 9" id="KW-0520">NAD</keyword>
<evidence type="ECO:0000256" key="2">
    <source>
        <dbReference type="ARBA" id="ARBA00022490"/>
    </source>
</evidence>
<feature type="binding site" evidence="9">
    <location>
        <position position="142"/>
    </location>
    <ligand>
        <name>(S)-2,3,4,5-tetrahydrodipicolinate</name>
        <dbReference type="ChEBI" id="CHEBI:16845"/>
    </ligand>
</feature>
<organism evidence="13 14">
    <name type="scientific">Candidatus Eubacterium faecale</name>
    <dbReference type="NCBI Taxonomy" id="2838568"/>
    <lineage>
        <taxon>Bacteria</taxon>
        <taxon>Bacillati</taxon>
        <taxon>Bacillota</taxon>
        <taxon>Clostridia</taxon>
        <taxon>Eubacteriales</taxon>
        <taxon>Eubacteriaceae</taxon>
        <taxon>Eubacterium</taxon>
    </lineage>
</organism>
<name>A0A9D2S9X6_9FIRM</name>
<dbReference type="EMBL" id="DWXN01000012">
    <property type="protein sequence ID" value="HJB75331.1"/>
    <property type="molecule type" value="Genomic_DNA"/>
</dbReference>
<dbReference type="SUPFAM" id="SSF51735">
    <property type="entry name" value="NAD(P)-binding Rossmann-fold domains"/>
    <property type="match status" value="1"/>
</dbReference>
<dbReference type="EC" id="1.17.1.8" evidence="9 10"/>
<feature type="binding site" evidence="9">
    <location>
        <position position="34"/>
    </location>
    <ligand>
        <name>NAD(+)</name>
        <dbReference type="ChEBI" id="CHEBI:57540"/>
    </ligand>
</feature>
<dbReference type="Gene3D" id="3.40.50.720">
    <property type="entry name" value="NAD(P)-binding Rossmann-like Domain"/>
    <property type="match status" value="1"/>
</dbReference>
<dbReference type="AlphaFoldDB" id="A0A9D2S9X6"/>
<dbReference type="FunFam" id="3.30.360.10:FF:000009">
    <property type="entry name" value="4-hydroxy-tetrahydrodipicolinate reductase"/>
    <property type="match status" value="1"/>
</dbReference>
<dbReference type="InterPro" id="IPR036291">
    <property type="entry name" value="NAD(P)-bd_dom_sf"/>
</dbReference>
<evidence type="ECO:0000256" key="9">
    <source>
        <dbReference type="HAMAP-Rule" id="MF_00102"/>
    </source>
</evidence>
<keyword evidence="8 9" id="KW-0457">Lysine biosynthesis</keyword>
<evidence type="ECO:0000256" key="5">
    <source>
        <dbReference type="ARBA" id="ARBA00022915"/>
    </source>
</evidence>
<dbReference type="GO" id="GO:0051287">
    <property type="term" value="F:NAD binding"/>
    <property type="evidence" value="ECO:0007669"/>
    <property type="project" value="UniProtKB-UniRule"/>
</dbReference>
<dbReference type="InterPro" id="IPR022663">
    <property type="entry name" value="DapB_C"/>
</dbReference>
<keyword evidence="6 9" id="KW-0560">Oxidoreductase</keyword>
<comment type="catalytic activity">
    <reaction evidence="9">
        <text>(S)-2,3,4,5-tetrahydrodipicolinate + NAD(+) + H2O = (2S,4S)-4-hydroxy-2,3,4,5-tetrahydrodipicolinate + NADH + H(+)</text>
        <dbReference type="Rhea" id="RHEA:35323"/>
        <dbReference type="ChEBI" id="CHEBI:15377"/>
        <dbReference type="ChEBI" id="CHEBI:15378"/>
        <dbReference type="ChEBI" id="CHEBI:16845"/>
        <dbReference type="ChEBI" id="CHEBI:57540"/>
        <dbReference type="ChEBI" id="CHEBI:57945"/>
        <dbReference type="ChEBI" id="CHEBI:67139"/>
        <dbReference type="EC" id="1.17.1.8"/>
    </reaction>
</comment>
<evidence type="ECO:0000256" key="8">
    <source>
        <dbReference type="ARBA" id="ARBA00023154"/>
    </source>
</evidence>
<dbReference type="PANTHER" id="PTHR20836:SF7">
    <property type="entry name" value="4-HYDROXY-TETRAHYDRODIPICOLINATE REDUCTASE"/>
    <property type="match status" value="1"/>
</dbReference>
<evidence type="ECO:0000256" key="7">
    <source>
        <dbReference type="ARBA" id="ARBA00023027"/>
    </source>
</evidence>
<dbReference type="GO" id="GO:0016726">
    <property type="term" value="F:oxidoreductase activity, acting on CH or CH2 groups, NAD or NADP as acceptor"/>
    <property type="evidence" value="ECO:0007669"/>
    <property type="project" value="UniProtKB-UniRule"/>
</dbReference>
<keyword evidence="4 9" id="KW-0521">NADP</keyword>
<dbReference type="PANTHER" id="PTHR20836">
    <property type="entry name" value="DIHYDRODIPICOLINATE REDUCTASE"/>
    <property type="match status" value="1"/>
</dbReference>
<evidence type="ECO:0000259" key="11">
    <source>
        <dbReference type="Pfam" id="PF01113"/>
    </source>
</evidence>
<evidence type="ECO:0000313" key="14">
    <source>
        <dbReference type="Proteomes" id="UP000823877"/>
    </source>
</evidence>
<feature type="binding site" evidence="9">
    <location>
        <begin position="151"/>
        <end position="152"/>
    </location>
    <ligand>
        <name>(S)-2,3,4,5-tetrahydrodipicolinate</name>
        <dbReference type="ChEBI" id="CHEBI:16845"/>
    </ligand>
</feature>
<feature type="domain" description="Dihydrodipicolinate reductase C-terminal" evidence="12">
    <location>
        <begin position="114"/>
        <end position="247"/>
    </location>
</feature>
<comment type="caution">
    <text evidence="13">The sequence shown here is derived from an EMBL/GenBank/DDBJ whole genome shotgun (WGS) entry which is preliminary data.</text>
</comment>
<comment type="pathway">
    <text evidence="9">Amino-acid biosynthesis; L-lysine biosynthesis via DAP pathway; (S)-tetrahydrodipicolinate from L-aspartate: step 4/4.</text>
</comment>
<feature type="binding site" evidence="9">
    <location>
        <begin position="108"/>
        <end position="111"/>
    </location>
    <ligand>
        <name>NAD(+)</name>
        <dbReference type="ChEBI" id="CHEBI:57540"/>
    </ligand>
</feature>
<evidence type="ECO:0000256" key="4">
    <source>
        <dbReference type="ARBA" id="ARBA00022857"/>
    </source>
</evidence>
<comment type="catalytic activity">
    <reaction evidence="9">
        <text>(S)-2,3,4,5-tetrahydrodipicolinate + NADP(+) + H2O = (2S,4S)-4-hydroxy-2,3,4,5-tetrahydrodipicolinate + NADPH + H(+)</text>
        <dbReference type="Rhea" id="RHEA:35331"/>
        <dbReference type="ChEBI" id="CHEBI:15377"/>
        <dbReference type="ChEBI" id="CHEBI:15378"/>
        <dbReference type="ChEBI" id="CHEBI:16845"/>
        <dbReference type="ChEBI" id="CHEBI:57783"/>
        <dbReference type="ChEBI" id="CHEBI:58349"/>
        <dbReference type="ChEBI" id="CHEBI:67139"/>
        <dbReference type="EC" id="1.17.1.8"/>
    </reaction>
</comment>
<comment type="caution">
    <text evidence="9">Lacks conserved residue(s) required for the propagation of feature annotation.</text>
</comment>
<dbReference type="PROSITE" id="PS01298">
    <property type="entry name" value="DAPB"/>
    <property type="match status" value="1"/>
</dbReference>
<protein>
    <recommendedName>
        <fullName evidence="9 10">4-hydroxy-tetrahydrodipicolinate reductase</fullName>
        <shortName evidence="9">HTPA reductase</shortName>
        <ecNumber evidence="9 10">1.17.1.8</ecNumber>
    </recommendedName>
</protein>
<reference evidence="13" key="1">
    <citation type="journal article" date="2021" name="PeerJ">
        <title>Extensive microbial diversity within the chicken gut microbiome revealed by metagenomics and culture.</title>
        <authorList>
            <person name="Gilroy R."/>
            <person name="Ravi A."/>
            <person name="Getino M."/>
            <person name="Pursley I."/>
            <person name="Horton D.L."/>
            <person name="Alikhan N.F."/>
            <person name="Baker D."/>
            <person name="Gharbi K."/>
            <person name="Hall N."/>
            <person name="Watson M."/>
            <person name="Adriaenssens E.M."/>
            <person name="Foster-Nyarko E."/>
            <person name="Jarju S."/>
            <person name="Secka A."/>
            <person name="Antonio M."/>
            <person name="Oren A."/>
            <person name="Chaudhuri R.R."/>
            <person name="La Ragione R."/>
            <person name="Hildebrand F."/>
            <person name="Pallen M.J."/>
        </authorList>
    </citation>
    <scope>NUCLEOTIDE SEQUENCE</scope>
    <source>
        <strain evidence="13">CHK188-16595</strain>
    </source>
</reference>
<feature type="binding site" evidence="9">
    <location>
        <begin position="8"/>
        <end position="13"/>
    </location>
    <ligand>
        <name>NAD(+)</name>
        <dbReference type="ChEBI" id="CHEBI:57540"/>
    </ligand>
</feature>
<evidence type="ECO:0000256" key="6">
    <source>
        <dbReference type="ARBA" id="ARBA00023002"/>
    </source>
</evidence>
<feature type="binding site" evidence="9">
    <location>
        <begin position="84"/>
        <end position="86"/>
    </location>
    <ligand>
        <name>NAD(+)</name>
        <dbReference type="ChEBI" id="CHEBI:57540"/>
    </ligand>
</feature>
<feature type="active site" description="Proton donor" evidence="9">
    <location>
        <position position="145"/>
    </location>
</feature>
<dbReference type="HAMAP" id="MF_00102">
    <property type="entry name" value="DapB"/>
    <property type="match status" value="1"/>
</dbReference>
<evidence type="ECO:0000259" key="12">
    <source>
        <dbReference type="Pfam" id="PF05173"/>
    </source>
</evidence>
<dbReference type="Pfam" id="PF05173">
    <property type="entry name" value="DapB_C"/>
    <property type="match status" value="1"/>
</dbReference>
<dbReference type="NCBIfam" id="TIGR00036">
    <property type="entry name" value="dapB"/>
    <property type="match status" value="1"/>
</dbReference>
<dbReference type="Gene3D" id="3.30.360.10">
    <property type="entry name" value="Dihydrodipicolinate Reductase, domain 2"/>
    <property type="match status" value="1"/>
</dbReference>
<reference evidence="13" key="2">
    <citation type="submission" date="2021-04" db="EMBL/GenBank/DDBJ databases">
        <authorList>
            <person name="Gilroy R."/>
        </authorList>
    </citation>
    <scope>NUCLEOTIDE SEQUENCE</scope>
    <source>
        <strain evidence="13">CHK188-16595</strain>
    </source>
</reference>
<dbReference type="InterPro" id="IPR022664">
    <property type="entry name" value="DapB_N_CS"/>
</dbReference>
<feature type="active site" description="Proton donor/acceptor" evidence="9">
    <location>
        <position position="141"/>
    </location>
</feature>
<dbReference type="PIRSF" id="PIRSF000161">
    <property type="entry name" value="DHPR"/>
    <property type="match status" value="1"/>
</dbReference>
<feature type="domain" description="Dihydrodipicolinate reductase N-terminal" evidence="11">
    <location>
        <begin position="3"/>
        <end position="111"/>
    </location>
</feature>
<keyword evidence="3 9" id="KW-0028">Amino-acid biosynthesis</keyword>
<comment type="subunit">
    <text evidence="9">Homotetramer.</text>
</comment>
<dbReference type="Proteomes" id="UP000823877">
    <property type="component" value="Unassembled WGS sequence"/>
</dbReference>
<evidence type="ECO:0000256" key="3">
    <source>
        <dbReference type="ARBA" id="ARBA00022605"/>
    </source>
</evidence>
<dbReference type="Pfam" id="PF01113">
    <property type="entry name" value="DapB_N"/>
    <property type="match status" value="1"/>
</dbReference>